<dbReference type="InterPro" id="IPR050097">
    <property type="entry name" value="Ferredoxin-NADP_redctase_2"/>
</dbReference>
<dbReference type="GO" id="GO:0004791">
    <property type="term" value="F:thioredoxin-disulfide reductase (NADPH) activity"/>
    <property type="evidence" value="ECO:0007669"/>
    <property type="project" value="InterPro"/>
</dbReference>
<dbReference type="STRING" id="1603555.SU86_007365"/>
<dbReference type="PROSITE" id="PS00573">
    <property type="entry name" value="PYRIDINE_REDOX_2"/>
    <property type="match status" value="1"/>
</dbReference>
<dbReference type="Pfam" id="PF07992">
    <property type="entry name" value="Pyr_redox_2"/>
    <property type="match status" value="1"/>
</dbReference>
<dbReference type="GO" id="GO:0019430">
    <property type="term" value="P:removal of superoxide radicals"/>
    <property type="evidence" value="ECO:0007669"/>
    <property type="project" value="InterPro"/>
</dbReference>
<evidence type="ECO:0000259" key="6">
    <source>
        <dbReference type="Pfam" id="PF07992"/>
    </source>
</evidence>
<dbReference type="SUPFAM" id="SSF51905">
    <property type="entry name" value="FAD/NAD(P)-binding domain"/>
    <property type="match status" value="1"/>
</dbReference>
<evidence type="ECO:0000256" key="3">
    <source>
        <dbReference type="ARBA" id="ARBA00023002"/>
    </source>
</evidence>
<evidence type="ECO:0000313" key="7">
    <source>
        <dbReference type="EMBL" id="AJZ76212.1"/>
    </source>
</evidence>
<dbReference type="InterPro" id="IPR023753">
    <property type="entry name" value="FAD/NAD-binding_dom"/>
</dbReference>
<sequence>MCVRIFMAKAVVIGSGPAGLTSSIYLVRAGIDTTVISGDQLGGQLIFTTDVENFPGFPGGILGPDLMTKVREQAGKVGAKFLDSTVTEVDFRKQPFVIKTIEKELTTDVVIIATGASALWLGLESEERLKGKGVSACATCDGFFFKDKDICLVGGGDVAIEDALFMAKIAKKVTVINRRDELRATHTLQQRAFNESKIEFVWWSIVKEIQGKDNVTGVKIENVKTREIKKIPCSAVFIAIGHKPNTEVFRGKVDILPNGFVRRVEKSRTSVKGVFVAGDVFDYEYRQAVTAAGTGAQAAIDAIRYLETK</sequence>
<gene>
    <name evidence="7" type="ORF">SU86_007365</name>
</gene>
<keyword evidence="4" id="KW-1015">Disulfide bond</keyword>
<evidence type="ECO:0000256" key="1">
    <source>
        <dbReference type="ARBA" id="ARBA00022630"/>
    </source>
</evidence>
<name>A0A3G1B3Q8_9ARCH</name>
<dbReference type="Gene3D" id="3.50.50.60">
    <property type="entry name" value="FAD/NAD(P)-binding domain"/>
    <property type="match status" value="2"/>
</dbReference>
<dbReference type="GO" id="GO:0005737">
    <property type="term" value="C:cytoplasm"/>
    <property type="evidence" value="ECO:0007669"/>
    <property type="project" value="InterPro"/>
</dbReference>
<reference evidence="7 8" key="1">
    <citation type="journal article" date="2016" name="Sci. Rep.">
        <title>A novel ammonia-oxidizing archaeon from wastewater treatment plant: Its enrichment, physiological and genomic characteristics.</title>
        <authorList>
            <person name="Li Y."/>
            <person name="Ding K."/>
            <person name="Wen X."/>
            <person name="Zhang B."/>
            <person name="Shen B."/>
            <person name="Yang Y."/>
        </authorList>
    </citation>
    <scope>NUCLEOTIDE SEQUENCE [LARGE SCALE GENOMIC DNA]</scope>
    <source>
        <strain evidence="7 8">SAT1</strain>
    </source>
</reference>
<evidence type="ECO:0000313" key="8">
    <source>
        <dbReference type="Proteomes" id="UP000266745"/>
    </source>
</evidence>
<evidence type="ECO:0000256" key="5">
    <source>
        <dbReference type="ARBA" id="ARBA00023284"/>
    </source>
</evidence>
<dbReference type="NCBIfam" id="TIGR01292">
    <property type="entry name" value="TRX_reduct"/>
    <property type="match status" value="1"/>
</dbReference>
<dbReference type="PANTHER" id="PTHR48105">
    <property type="entry name" value="THIOREDOXIN REDUCTASE 1-RELATED-RELATED"/>
    <property type="match status" value="1"/>
</dbReference>
<dbReference type="EMBL" id="CP011097">
    <property type="protein sequence ID" value="AJZ76212.1"/>
    <property type="molecule type" value="Genomic_DNA"/>
</dbReference>
<protein>
    <submittedName>
        <fullName evidence="7">Thioredoxin reductase</fullName>
    </submittedName>
</protein>
<proteinExistence type="predicted"/>
<dbReference type="Proteomes" id="UP000266745">
    <property type="component" value="Chromosome"/>
</dbReference>
<keyword evidence="8" id="KW-1185">Reference proteome</keyword>
<organism evidence="7 8">
    <name type="scientific">Candidatus Nitrosotenuis cloacae</name>
    <dbReference type="NCBI Taxonomy" id="1603555"/>
    <lineage>
        <taxon>Archaea</taxon>
        <taxon>Nitrososphaerota</taxon>
        <taxon>Candidatus Nitrosotenuis</taxon>
    </lineage>
</organism>
<dbReference type="OrthoDB" id="27340at2157"/>
<dbReference type="PRINTS" id="PR00469">
    <property type="entry name" value="PNDRDTASEII"/>
</dbReference>
<dbReference type="AlphaFoldDB" id="A0A3G1B3Q8"/>
<keyword evidence="2" id="KW-0274">FAD</keyword>
<keyword evidence="1" id="KW-0285">Flavoprotein</keyword>
<dbReference type="InterPro" id="IPR036188">
    <property type="entry name" value="FAD/NAD-bd_sf"/>
</dbReference>
<dbReference type="KEGG" id="tah:SU86_007365"/>
<evidence type="ECO:0000256" key="4">
    <source>
        <dbReference type="ARBA" id="ARBA00023157"/>
    </source>
</evidence>
<dbReference type="PRINTS" id="PR00368">
    <property type="entry name" value="FADPNR"/>
</dbReference>
<accession>A0A3G1B3Q8</accession>
<keyword evidence="3" id="KW-0560">Oxidoreductase</keyword>
<dbReference type="InterPro" id="IPR005982">
    <property type="entry name" value="Thioredox_Rdtase"/>
</dbReference>
<evidence type="ECO:0000256" key="2">
    <source>
        <dbReference type="ARBA" id="ARBA00022827"/>
    </source>
</evidence>
<feature type="domain" description="FAD/NAD(P)-binding" evidence="6">
    <location>
        <begin position="9"/>
        <end position="295"/>
    </location>
</feature>
<keyword evidence="5" id="KW-0676">Redox-active center</keyword>
<dbReference type="InterPro" id="IPR008255">
    <property type="entry name" value="Pyr_nucl-diS_OxRdtase_2_AS"/>
</dbReference>